<gene>
    <name evidence="4" type="primary">LOC108638256</name>
</gene>
<proteinExistence type="predicted"/>
<dbReference type="GO" id="GO:0030246">
    <property type="term" value="F:carbohydrate binding"/>
    <property type="evidence" value="ECO:0007669"/>
    <property type="project" value="UniProtKB-UniRule"/>
</dbReference>
<dbReference type="PANTHER" id="PTHR11346">
    <property type="entry name" value="GALECTIN"/>
    <property type="match status" value="1"/>
</dbReference>
<dbReference type="InterPro" id="IPR044156">
    <property type="entry name" value="Galectin-like"/>
</dbReference>
<sequence>MKSGSVHVGDEELAFRDTQAPYVNLPVPFTGRIEGGLQDGHKVTVLGHVPSKGEKRFSVNFQRGYNDREIAFHFNPRFEEGGYVVCNTKQLGNWGPEERKMQMPFQKGSPFEICFEVDSSVFKVSVNNSIFLDYVHRVPFDQVNAISIKGGVYVSRISFQVRLHPALVPMGWVWGPIPLQVLLSEPKVQPVSSPGGSGFTPLAALVCPSVALSVWGTRSDSWTSRLLVSVTLCHPPDEEALGF</sequence>
<dbReference type="Gene3D" id="2.60.120.200">
    <property type="match status" value="1"/>
</dbReference>
<evidence type="ECO:0000259" key="3">
    <source>
        <dbReference type="PROSITE" id="PS51304"/>
    </source>
</evidence>
<evidence type="ECO:0000313" key="4">
    <source>
        <dbReference type="Ensembl" id="ENSCHIP00000021323.1"/>
    </source>
</evidence>
<dbReference type="FunFam" id="2.60.120.200:FF:000078">
    <property type="entry name" value="Galectin"/>
    <property type="match status" value="1"/>
</dbReference>
<dbReference type="InterPro" id="IPR013320">
    <property type="entry name" value="ConA-like_dom_sf"/>
</dbReference>
<evidence type="ECO:0000256" key="2">
    <source>
        <dbReference type="RuleBase" id="RU102079"/>
    </source>
</evidence>
<dbReference type="SUPFAM" id="SSF49899">
    <property type="entry name" value="Concanavalin A-like lectins/glucanases"/>
    <property type="match status" value="1"/>
</dbReference>
<feature type="domain" description="Galectin" evidence="3">
    <location>
        <begin position="29"/>
        <end position="160"/>
    </location>
</feature>
<dbReference type="EMBL" id="LWLT01000022">
    <property type="status" value="NOT_ANNOTATED_CDS"/>
    <property type="molecule type" value="Genomic_DNA"/>
</dbReference>
<dbReference type="Ensembl" id="ENSCHIT00000029167.1">
    <property type="protein sequence ID" value="ENSCHIP00000021323.1"/>
    <property type="gene ID" value="ENSCHIG00000019679.1"/>
</dbReference>
<protein>
    <recommendedName>
        <fullName evidence="2">Galectin</fullName>
    </recommendedName>
</protein>
<dbReference type="STRING" id="9925.ENSCHIP00000021323"/>
<organism evidence="4 5">
    <name type="scientific">Capra hircus</name>
    <name type="common">Goat</name>
    <dbReference type="NCBI Taxonomy" id="9925"/>
    <lineage>
        <taxon>Eukaryota</taxon>
        <taxon>Metazoa</taxon>
        <taxon>Chordata</taxon>
        <taxon>Craniata</taxon>
        <taxon>Vertebrata</taxon>
        <taxon>Euteleostomi</taxon>
        <taxon>Mammalia</taxon>
        <taxon>Eutheria</taxon>
        <taxon>Laurasiatheria</taxon>
        <taxon>Artiodactyla</taxon>
        <taxon>Ruminantia</taxon>
        <taxon>Pecora</taxon>
        <taxon>Bovidae</taxon>
        <taxon>Caprinae</taxon>
        <taxon>Capra</taxon>
    </lineage>
</organism>
<keyword evidence="1 2" id="KW-0430">Lectin</keyword>
<keyword evidence="5" id="KW-1185">Reference proteome</keyword>
<reference evidence="4" key="3">
    <citation type="submission" date="2025-09" db="UniProtKB">
        <authorList>
            <consortium name="Ensembl"/>
        </authorList>
    </citation>
    <scope>IDENTIFICATION</scope>
</reference>
<dbReference type="Pfam" id="PF00337">
    <property type="entry name" value="Gal-bind_lectin"/>
    <property type="match status" value="1"/>
</dbReference>
<reference evidence="4" key="2">
    <citation type="submission" date="2025-08" db="UniProtKB">
        <authorList>
            <consortium name="Ensembl"/>
        </authorList>
    </citation>
    <scope>IDENTIFICATION</scope>
</reference>
<dbReference type="CDD" id="cd00070">
    <property type="entry name" value="GLECT"/>
    <property type="match status" value="1"/>
</dbReference>
<reference evidence="4 5" key="1">
    <citation type="submission" date="2016-04" db="EMBL/GenBank/DDBJ databases">
        <title>Polished mammalian reference genomes with single-molecule sequencing and chromosome conformation capture applied to the Capra hircus genome.</title>
        <authorList>
            <person name="Bickhart D.M."/>
            <person name="Koren S."/>
            <person name="Rosen B."/>
            <person name="Hastie A."/>
            <person name="Liachko I."/>
            <person name="Sullivan S.T."/>
            <person name="Burton J."/>
            <person name="Sayre B.L."/>
            <person name="Huson H.J."/>
            <person name="Lee J."/>
            <person name="Lam E."/>
            <person name="Kelley C.M."/>
            <person name="Hutchison J.L."/>
            <person name="Zhou Y."/>
            <person name="Sun J."/>
            <person name="Crisa A."/>
            <person name="Schwartz J.C."/>
            <person name="Hammond J.A."/>
            <person name="Schroeder S.G."/>
            <person name="Liu G.E."/>
            <person name="Dunham M."/>
            <person name="Shendure J."/>
            <person name="Sonstegard T.S."/>
            <person name="Phillippy A.M."/>
            <person name="Van Tassell C.P."/>
            <person name="Smith T.P."/>
        </authorList>
    </citation>
    <scope>NUCLEOTIDE SEQUENCE [LARGE SCALE GENOMIC DNA]</scope>
</reference>
<dbReference type="SMART" id="SM00908">
    <property type="entry name" value="Gal-bind_lectin"/>
    <property type="match status" value="1"/>
</dbReference>
<name>A0A452FAH0_CAPHI</name>
<dbReference type="InterPro" id="IPR001079">
    <property type="entry name" value="Galectin_CRD"/>
</dbReference>
<dbReference type="Proteomes" id="UP000291000">
    <property type="component" value="Chromosome 19"/>
</dbReference>
<dbReference type="AlphaFoldDB" id="A0A452FAH0"/>
<evidence type="ECO:0000256" key="1">
    <source>
        <dbReference type="ARBA" id="ARBA00022734"/>
    </source>
</evidence>
<dbReference type="PROSITE" id="PS51304">
    <property type="entry name" value="GALECTIN"/>
    <property type="match status" value="1"/>
</dbReference>
<dbReference type="GeneTree" id="ENSGT00940000162258"/>
<accession>A0A452FAH0</accession>
<dbReference type="SMART" id="SM00276">
    <property type="entry name" value="GLECT"/>
    <property type="match status" value="1"/>
</dbReference>
<dbReference type="OMA" id="PRWIENC"/>
<evidence type="ECO:0000313" key="5">
    <source>
        <dbReference type="Proteomes" id="UP000291000"/>
    </source>
</evidence>
<dbReference type="Bgee" id="ENSCHIG00000019679">
    <property type="expression patterns" value="Expressed in spleen and 9 other cell types or tissues"/>
</dbReference>
<dbReference type="PANTHER" id="PTHR11346:SF147">
    <property type="entry name" value="GALECTIN"/>
    <property type="match status" value="1"/>
</dbReference>